<dbReference type="GeneID" id="112857694"/>
<dbReference type="PANTHER" id="PTHR21037">
    <property type="entry name" value="39S RIBOSOMAL PROTEIN L14, MITOCHONDRIAL"/>
    <property type="match status" value="1"/>
</dbReference>
<dbReference type="Pfam" id="PF17653">
    <property type="entry name" value="DUF5522"/>
    <property type="match status" value="1"/>
</dbReference>
<dbReference type="KEGG" id="pcoo:112857694"/>
<dbReference type="AlphaFoldDB" id="A0A6P6HLY7"/>
<accession>A0A6P6HLY7</accession>
<evidence type="ECO:0000313" key="1">
    <source>
        <dbReference type="Proteomes" id="UP000515131"/>
    </source>
</evidence>
<reference evidence="2" key="1">
    <citation type="submission" date="2025-08" db="UniProtKB">
        <authorList>
            <consortium name="RefSeq"/>
        </authorList>
    </citation>
    <scope>IDENTIFICATION</scope>
    <source>
        <tissue evidence="2">Blood</tissue>
    </source>
</reference>
<dbReference type="CTD" id="103174777"/>
<gene>
    <name evidence="2" type="primary">CUNH1orf53</name>
</gene>
<protein>
    <submittedName>
        <fullName evidence="2">Uncharacterized protein C1orf53 homolog</fullName>
    </submittedName>
</protein>
<evidence type="ECO:0000313" key="2">
    <source>
        <dbReference type="RefSeq" id="XP_025776794.1"/>
    </source>
</evidence>
<keyword evidence="1" id="KW-1185">Reference proteome</keyword>
<organism evidence="1 2">
    <name type="scientific">Puma concolor</name>
    <name type="common">Mountain lion</name>
    <name type="synonym">Felis concolor</name>
    <dbReference type="NCBI Taxonomy" id="9696"/>
    <lineage>
        <taxon>Eukaryota</taxon>
        <taxon>Metazoa</taxon>
        <taxon>Chordata</taxon>
        <taxon>Craniata</taxon>
        <taxon>Vertebrata</taxon>
        <taxon>Euteleostomi</taxon>
        <taxon>Mammalia</taxon>
        <taxon>Eutheria</taxon>
        <taxon>Laurasiatheria</taxon>
        <taxon>Carnivora</taxon>
        <taxon>Feliformia</taxon>
        <taxon>Felidae</taxon>
        <taxon>Felinae</taxon>
        <taxon>Puma</taxon>
    </lineage>
</organism>
<dbReference type="RefSeq" id="XP_025776794.1">
    <property type="nucleotide sequence ID" value="XM_025921009.1"/>
</dbReference>
<sequence>MAARQIPAWARAALRMQPQAALAGQLNYTDPATGYLVLTRLAHLQRGKCCGSACRHFVLFLLQCPYGQVNVKDPLKRKKFNSYFYV</sequence>
<proteinExistence type="predicted"/>
<name>A0A6P6HLY7_PUMCO</name>
<dbReference type="Proteomes" id="UP000515131">
    <property type="component" value="Unplaced"/>
</dbReference>
<dbReference type="InterPro" id="IPR040807">
    <property type="entry name" value="DUF5522"/>
</dbReference>
<dbReference type="PANTHER" id="PTHR21037:SF2">
    <property type="entry name" value="SIMILAR TO NOVEL PROTEIN"/>
    <property type="match status" value="1"/>
</dbReference>